<accession>A0ABR2V3V1</accession>
<comment type="caution">
    <text evidence="2">The sequence shown here is derived from an EMBL/GenBank/DDBJ whole genome shotgun (WGS) entry which is preliminary data.</text>
</comment>
<keyword evidence="1" id="KW-0472">Membrane</keyword>
<protein>
    <recommendedName>
        <fullName evidence="4">Transmembrane protein</fullName>
    </recommendedName>
</protein>
<dbReference type="EMBL" id="JARVKF010000201">
    <property type="protein sequence ID" value="KAK9421155.1"/>
    <property type="molecule type" value="Genomic_DNA"/>
</dbReference>
<evidence type="ECO:0000256" key="1">
    <source>
        <dbReference type="SAM" id="Phobius"/>
    </source>
</evidence>
<sequence length="476" mass="53473">MHKSFFSYKLERRYPFKWFTWVIIIGGVALTAIFSTITVAVNGYETSIIYTTDLNSTTAQKYWFDNPLFSWTNKPSTKCEPADIRVGQSTIYTNNLFAAYTIKAVSVENNNNTTPAPSLTYGNEILQNCSMRGVYLSLEGLMDRDAVSVARTRWNARLASDLIECVVVRDDTVSTITLSTSLDPTVPFSLTAVDKMPNSPLWWSWAMLLWYLIESLSTFNSMTDASDDDILKGSATFFVNSSEPDVKSEYFLLVHEGYFYLNDLSTRDNIMFDPDQSVPNWAQHPEKYGNISFAINNYVKSFYTLIMTDLGSSNPTLVSDTEALRSYTESFRHGPSYGMFRPLTTQSFVDSSGNGQPEDFMMKPATLYAQYICQLPKLKSTGSLVAAVVLADLVFLSAAWNLLNWGASGWLRRGDRMAMFCEGCAQSRQTKAPCAGSDPEDGNTYVVDVEERSAQKLSRDGQFGESTYELLEREVQ</sequence>
<keyword evidence="1" id="KW-0812">Transmembrane</keyword>
<proteinExistence type="predicted"/>
<gene>
    <name evidence="2" type="ORF">SUNI508_06003</name>
</gene>
<name>A0ABR2V3V1_9PEZI</name>
<evidence type="ECO:0000313" key="2">
    <source>
        <dbReference type="EMBL" id="KAK9421155.1"/>
    </source>
</evidence>
<evidence type="ECO:0008006" key="4">
    <source>
        <dbReference type="Google" id="ProtNLM"/>
    </source>
</evidence>
<organism evidence="2 3">
    <name type="scientific">Seiridium unicorne</name>
    <dbReference type="NCBI Taxonomy" id="138068"/>
    <lineage>
        <taxon>Eukaryota</taxon>
        <taxon>Fungi</taxon>
        <taxon>Dikarya</taxon>
        <taxon>Ascomycota</taxon>
        <taxon>Pezizomycotina</taxon>
        <taxon>Sordariomycetes</taxon>
        <taxon>Xylariomycetidae</taxon>
        <taxon>Amphisphaeriales</taxon>
        <taxon>Sporocadaceae</taxon>
        <taxon>Seiridium</taxon>
    </lineage>
</organism>
<keyword evidence="3" id="KW-1185">Reference proteome</keyword>
<keyword evidence="1" id="KW-1133">Transmembrane helix</keyword>
<dbReference type="Proteomes" id="UP001408356">
    <property type="component" value="Unassembled WGS sequence"/>
</dbReference>
<reference evidence="2 3" key="1">
    <citation type="journal article" date="2024" name="J. Plant Pathol.">
        <title>Sequence and assembly of the genome of Seiridium unicorne, isolate CBS 538.82, causal agent of cypress canker disease.</title>
        <authorList>
            <person name="Scali E."/>
            <person name="Rocca G.D."/>
            <person name="Danti R."/>
            <person name="Garbelotto M."/>
            <person name="Barberini S."/>
            <person name="Baroncelli R."/>
            <person name="Emiliani G."/>
        </authorList>
    </citation>
    <scope>NUCLEOTIDE SEQUENCE [LARGE SCALE GENOMIC DNA]</scope>
    <source>
        <strain evidence="2 3">BM-138-508</strain>
    </source>
</reference>
<evidence type="ECO:0000313" key="3">
    <source>
        <dbReference type="Proteomes" id="UP001408356"/>
    </source>
</evidence>
<feature type="transmembrane region" description="Helical" evidence="1">
    <location>
        <begin position="21"/>
        <end position="41"/>
    </location>
</feature>